<evidence type="ECO:0000313" key="1">
    <source>
        <dbReference type="EMBL" id="KAG6419571.1"/>
    </source>
</evidence>
<reference evidence="1" key="2">
    <citation type="submission" date="2020-08" db="EMBL/GenBank/DDBJ databases">
        <title>Plant Genome Project.</title>
        <authorList>
            <person name="Zhang R.-G."/>
        </authorList>
    </citation>
    <scope>NUCLEOTIDE SEQUENCE</scope>
    <source>
        <strain evidence="1">Huo1</strain>
        <tissue evidence="1">Leaf</tissue>
    </source>
</reference>
<gene>
    <name evidence="1" type="ORF">SASPL_121793</name>
</gene>
<dbReference type="PANTHER" id="PTHR33103:SF27">
    <property type="entry name" value="OS04G0594700 PROTEIN"/>
    <property type="match status" value="1"/>
</dbReference>
<name>A0A8X8XSJ8_SALSN</name>
<accession>A0A8X8XSJ8</accession>
<protein>
    <recommendedName>
        <fullName evidence="3">DUF674 family protein</fullName>
    </recommendedName>
</protein>
<dbReference type="PANTHER" id="PTHR33103">
    <property type="entry name" value="OS01G0153900 PROTEIN"/>
    <property type="match status" value="1"/>
</dbReference>
<dbReference type="AlphaFoldDB" id="A0A8X8XSJ8"/>
<dbReference type="EMBL" id="PNBA02000007">
    <property type="protein sequence ID" value="KAG6419571.1"/>
    <property type="molecule type" value="Genomic_DNA"/>
</dbReference>
<dbReference type="Proteomes" id="UP000298416">
    <property type="component" value="Unassembled WGS sequence"/>
</dbReference>
<keyword evidence="2" id="KW-1185">Reference proteome</keyword>
<evidence type="ECO:0008006" key="3">
    <source>
        <dbReference type="Google" id="ProtNLM"/>
    </source>
</evidence>
<organism evidence="1">
    <name type="scientific">Salvia splendens</name>
    <name type="common">Scarlet sage</name>
    <dbReference type="NCBI Taxonomy" id="180675"/>
    <lineage>
        <taxon>Eukaryota</taxon>
        <taxon>Viridiplantae</taxon>
        <taxon>Streptophyta</taxon>
        <taxon>Embryophyta</taxon>
        <taxon>Tracheophyta</taxon>
        <taxon>Spermatophyta</taxon>
        <taxon>Magnoliopsida</taxon>
        <taxon>eudicotyledons</taxon>
        <taxon>Gunneridae</taxon>
        <taxon>Pentapetalae</taxon>
        <taxon>asterids</taxon>
        <taxon>lamiids</taxon>
        <taxon>Lamiales</taxon>
        <taxon>Lamiaceae</taxon>
        <taxon>Nepetoideae</taxon>
        <taxon>Mentheae</taxon>
        <taxon>Salviinae</taxon>
        <taxon>Salvia</taxon>
        <taxon>Salvia subgen. Calosphace</taxon>
        <taxon>core Calosphace</taxon>
    </lineage>
</organism>
<dbReference type="Pfam" id="PF05056">
    <property type="entry name" value="DUF674"/>
    <property type="match status" value="3"/>
</dbReference>
<proteinExistence type="predicted"/>
<dbReference type="InterPro" id="IPR007750">
    <property type="entry name" value="DUF674"/>
</dbReference>
<reference evidence="1" key="1">
    <citation type="submission" date="2018-01" db="EMBL/GenBank/DDBJ databases">
        <authorList>
            <person name="Mao J.F."/>
        </authorList>
    </citation>
    <scope>NUCLEOTIDE SEQUENCE</scope>
    <source>
        <strain evidence="1">Huo1</strain>
        <tissue evidence="1">Leaf</tissue>
    </source>
</reference>
<sequence>MSEDAKGYTFSLKVTIDKERNKVLFATADRHFVDILLSFLTLPLGRIIKVLKQHYGDELPSIGSLSTLYRSLSNLDSSHFVTDSAKQNLLNPTTSFEDDYTRLKLDITDSQPAQYFYCLYKCRCNTRFRSVSMYYHNVMYCKFCESKMATEVAKKVSRAGSSDGVWTTRTTYFTILDDLQIFPNEIGLVRIMTLLGITRVNQAEVIQVSLGFNEIIKLLMASLTSPTPLSDVILNKTTLVDSPSFTLHEISEEENPKSSSVSLKVVIQKSSGKLLYAQAKEDFVEFLFSFFNIPIGGAEYLMGGKACVKAIDNLYRSTAEVIGDKYFKSTDAKNKLMNPKLPHGCISENQILPLVEECLPANYTNDLSVFSSVNFPKGKGCYLEGPMNYHVTDDLTVTPFCNVSVLSSLTSLKMPISDVEEREMQIGFKEGLSILKASLTSTSALTDALLTQISNKRMKQEFQSSLHRHEGQNRHPISAVTMSNASEDFKFTLKVMIDKKKKKVFFAESDRQFVDILLSFLSLPMGRILKALNDHFGQKAPAIGGLTNLYRSLACTDNADFVSNDAKNLLLNPRSPFEVECGMLKPSLIDFQPTKYFHCRNCNFGTHSVSIYYDQAVCQYSHITTTTVEPKKVPKAAFEGVFAADRASFIISDDLKIFPSVLGIFQITSLLGITNMDEAESIEVMIGFNEILSLLKASFISPTPLADFVLNKTSLARASEPKTLVNHSAFQEKLGSKKIVLKVVVQKSKHKLLYAVAEDDFVEFLFSLFVIPLGGVEHLLAGETCIKAIDNLQRSVADLADKYFKSPSMKKRLMKPSLVHGCVSVNYILPLDQECMNSDVLKKFRFSSLTFPKGQGRYLAGPIGYMVMDDLTVNPFCIHSTISFLREKNIPMSDVEEVEVQVGLKEGLSILKACLTSTSVLTDALLDSVLIEQPTKKPKLETRSKVLFATANSDFVDILLSFLTLPLGRFIKVLKQHYGDELPSTGSLSTLYRSLSNLDSSHFVTDGAKQNLLNPNG</sequence>
<evidence type="ECO:0000313" key="2">
    <source>
        <dbReference type="Proteomes" id="UP000298416"/>
    </source>
</evidence>
<comment type="caution">
    <text evidence="1">The sequence shown here is derived from an EMBL/GenBank/DDBJ whole genome shotgun (WGS) entry which is preliminary data.</text>
</comment>